<protein>
    <submittedName>
        <fullName evidence="1">Uncharacterized protein</fullName>
    </submittedName>
</protein>
<organism evidence="1">
    <name type="scientific">bioreactor metagenome</name>
    <dbReference type="NCBI Taxonomy" id="1076179"/>
    <lineage>
        <taxon>unclassified sequences</taxon>
        <taxon>metagenomes</taxon>
        <taxon>ecological metagenomes</taxon>
    </lineage>
</organism>
<comment type="caution">
    <text evidence="1">The sequence shown here is derived from an EMBL/GenBank/DDBJ whole genome shotgun (WGS) entry which is preliminary data.</text>
</comment>
<name>A0A645IXS5_9ZZZZ</name>
<dbReference type="InterPro" id="IPR002933">
    <property type="entry name" value="Peptidase_M20"/>
</dbReference>
<gene>
    <name evidence="1" type="ORF">SDC9_203650</name>
</gene>
<dbReference type="AlphaFoldDB" id="A0A645IXS5"/>
<reference evidence="1" key="1">
    <citation type="submission" date="2019-08" db="EMBL/GenBank/DDBJ databases">
        <authorList>
            <person name="Kucharzyk K."/>
            <person name="Murdoch R.W."/>
            <person name="Higgins S."/>
            <person name="Loffler F."/>
        </authorList>
    </citation>
    <scope>NUCLEOTIDE SEQUENCE</scope>
</reference>
<dbReference type="EMBL" id="VSSQ01125784">
    <property type="protein sequence ID" value="MPN55966.1"/>
    <property type="molecule type" value="Genomic_DNA"/>
</dbReference>
<accession>A0A645IXS5</accession>
<evidence type="ECO:0000313" key="1">
    <source>
        <dbReference type="EMBL" id="MPN55966.1"/>
    </source>
</evidence>
<proteinExistence type="predicted"/>
<dbReference type="SUPFAM" id="SSF53187">
    <property type="entry name" value="Zn-dependent exopeptidases"/>
    <property type="match status" value="1"/>
</dbReference>
<dbReference type="Gene3D" id="3.40.630.10">
    <property type="entry name" value="Zn peptidases"/>
    <property type="match status" value="1"/>
</dbReference>
<dbReference type="GO" id="GO:0016787">
    <property type="term" value="F:hydrolase activity"/>
    <property type="evidence" value="ECO:0007669"/>
    <property type="project" value="InterPro"/>
</dbReference>
<dbReference type="Pfam" id="PF01546">
    <property type="entry name" value="Peptidase_M20"/>
    <property type="match status" value="1"/>
</dbReference>
<sequence length="95" mass="10450">MTYSFCDIFPATVNDNAALERVEQTCRKAGLNCAEIPEPFRWSEDFGYYGSGAPAVMAGIGAGVNWSQLHTENYTFNDEIIPAALKFFFALAELG</sequence>